<accession>A0A8X6RMT8</accession>
<sequence>MFEKVSVLLDCPAVSSKEFVVVNFDNVYTAPIMADRDILKFVQSSKDTIYADSDDENETKVVPIPTSSERKNTMKSMRSYLNAHSNGEM</sequence>
<dbReference type="AlphaFoldDB" id="A0A8X6RMT8"/>
<keyword evidence="3" id="KW-1185">Reference proteome</keyword>
<reference evidence="2" key="1">
    <citation type="submission" date="2020-08" db="EMBL/GenBank/DDBJ databases">
        <title>Multicomponent nature underlies the extraordinary mechanical properties of spider dragline silk.</title>
        <authorList>
            <person name="Kono N."/>
            <person name="Nakamura H."/>
            <person name="Mori M."/>
            <person name="Yoshida Y."/>
            <person name="Ohtoshi R."/>
            <person name="Malay A.D."/>
            <person name="Moran D.A.P."/>
            <person name="Tomita M."/>
            <person name="Numata K."/>
            <person name="Arakawa K."/>
        </authorList>
    </citation>
    <scope>NUCLEOTIDE SEQUENCE</scope>
</reference>
<evidence type="ECO:0000256" key="1">
    <source>
        <dbReference type="SAM" id="MobiDB-lite"/>
    </source>
</evidence>
<evidence type="ECO:0000313" key="3">
    <source>
        <dbReference type="Proteomes" id="UP000887159"/>
    </source>
</evidence>
<protein>
    <submittedName>
        <fullName evidence="2">SCAN domain-containing protein 3</fullName>
    </submittedName>
</protein>
<dbReference type="Proteomes" id="UP000887159">
    <property type="component" value="Unassembled WGS sequence"/>
</dbReference>
<comment type="caution">
    <text evidence="2">The sequence shown here is derived from an EMBL/GenBank/DDBJ whole genome shotgun (WGS) entry which is preliminary data.</text>
</comment>
<dbReference type="EMBL" id="BMAU01021202">
    <property type="protein sequence ID" value="GFX98381.1"/>
    <property type="molecule type" value="Genomic_DNA"/>
</dbReference>
<feature type="region of interest" description="Disordered" evidence="1">
    <location>
        <begin position="52"/>
        <end position="89"/>
    </location>
</feature>
<evidence type="ECO:0000313" key="2">
    <source>
        <dbReference type="EMBL" id="GFX98381.1"/>
    </source>
</evidence>
<name>A0A8X6RMT8_TRICX</name>
<organism evidence="2 3">
    <name type="scientific">Trichonephila clavipes</name>
    <name type="common">Golden silk orbweaver</name>
    <name type="synonym">Nephila clavipes</name>
    <dbReference type="NCBI Taxonomy" id="2585209"/>
    <lineage>
        <taxon>Eukaryota</taxon>
        <taxon>Metazoa</taxon>
        <taxon>Ecdysozoa</taxon>
        <taxon>Arthropoda</taxon>
        <taxon>Chelicerata</taxon>
        <taxon>Arachnida</taxon>
        <taxon>Araneae</taxon>
        <taxon>Araneomorphae</taxon>
        <taxon>Entelegynae</taxon>
        <taxon>Araneoidea</taxon>
        <taxon>Nephilidae</taxon>
        <taxon>Trichonephila</taxon>
    </lineage>
</organism>
<proteinExistence type="predicted"/>
<gene>
    <name evidence="2" type="primary">X975_08203</name>
    <name evidence="2" type="ORF">TNCV_4001501</name>
</gene>